<evidence type="ECO:0000313" key="1">
    <source>
        <dbReference type="EMBL" id="MBB5136444.1"/>
    </source>
</evidence>
<organism evidence="1 2">
    <name type="scientific">Thermocatellispora tengchongensis</name>
    <dbReference type="NCBI Taxonomy" id="1073253"/>
    <lineage>
        <taxon>Bacteria</taxon>
        <taxon>Bacillati</taxon>
        <taxon>Actinomycetota</taxon>
        <taxon>Actinomycetes</taxon>
        <taxon>Streptosporangiales</taxon>
        <taxon>Streptosporangiaceae</taxon>
        <taxon>Thermocatellispora</taxon>
    </lineage>
</organism>
<dbReference type="Gene3D" id="1.10.10.1260">
    <property type="entry name" value="Envelope glycoprotein gp160, DUF2291, helical domain"/>
    <property type="match status" value="1"/>
</dbReference>
<accession>A0A840P563</accession>
<evidence type="ECO:0000313" key="2">
    <source>
        <dbReference type="Proteomes" id="UP000578449"/>
    </source>
</evidence>
<sequence>MSTSTALLRPRWIAALALVVLVVAMGLSAEYRSTATVAASAQAKKFDPAAYGAQTYESKVVPAIQKGAVELPELVEALEADKDAAGAKYGHRHGTSPYSFAVKGTGEAGEVKGTLLQVTVPGLPEDTKVYLQIGPAINGTALRDAAGFITFNQFLNQVEYADAATALNDQMREKVLKNLDAAALKGKKIAFTGAFTLLTTSTLTITPIAIEEAP</sequence>
<proteinExistence type="predicted"/>
<dbReference type="Proteomes" id="UP000578449">
    <property type="component" value="Unassembled WGS sequence"/>
</dbReference>
<keyword evidence="2" id="KW-1185">Reference proteome</keyword>
<dbReference type="InterPro" id="IPR014582">
    <property type="entry name" value="UCP033535_lipo"/>
</dbReference>
<dbReference type="RefSeq" id="WP_185053322.1">
    <property type="nucleotide sequence ID" value="NZ_BAABIX010000011.1"/>
</dbReference>
<dbReference type="InterPro" id="IPR036215">
    <property type="entry name" value="TM0957-like_sf"/>
</dbReference>
<dbReference type="Pfam" id="PF10054">
    <property type="entry name" value="DUF2291"/>
    <property type="match status" value="1"/>
</dbReference>
<dbReference type="Gene3D" id="2.40.50.420">
    <property type="entry name" value="Envelope glycoprotein gp160, DUF2291, alpha/beta domain"/>
    <property type="match status" value="1"/>
</dbReference>
<dbReference type="EMBL" id="JACHGN010000014">
    <property type="protein sequence ID" value="MBB5136444.1"/>
    <property type="molecule type" value="Genomic_DNA"/>
</dbReference>
<comment type="caution">
    <text evidence="1">The sequence shown here is derived from an EMBL/GenBank/DDBJ whole genome shotgun (WGS) entry which is preliminary data.</text>
</comment>
<dbReference type="AlphaFoldDB" id="A0A840P563"/>
<dbReference type="SUPFAM" id="SSF141318">
    <property type="entry name" value="TM0957-like"/>
    <property type="match status" value="1"/>
</dbReference>
<gene>
    <name evidence="1" type="ORF">HNP84_006191</name>
</gene>
<keyword evidence="1" id="KW-0449">Lipoprotein</keyword>
<name>A0A840P563_9ACTN</name>
<reference evidence="1 2" key="1">
    <citation type="submission" date="2020-08" db="EMBL/GenBank/DDBJ databases">
        <title>Genomic Encyclopedia of Type Strains, Phase IV (KMG-IV): sequencing the most valuable type-strain genomes for metagenomic binning, comparative biology and taxonomic classification.</title>
        <authorList>
            <person name="Goeker M."/>
        </authorList>
    </citation>
    <scope>NUCLEOTIDE SEQUENCE [LARGE SCALE GENOMIC DNA]</scope>
    <source>
        <strain evidence="1 2">DSM 45615</strain>
    </source>
</reference>
<protein>
    <submittedName>
        <fullName evidence="1">Putative lipoprotein</fullName>
    </submittedName>
</protein>
<dbReference type="PIRSF" id="PIRSF033535">
    <property type="entry name" value="UCP033535_plp"/>
    <property type="match status" value="1"/>
</dbReference>